<protein>
    <submittedName>
        <fullName evidence="1">Uncharacterized protein</fullName>
    </submittedName>
</protein>
<gene>
    <name evidence="1" type="ORF">HMPREF1555_01445</name>
</gene>
<proteinExistence type="predicted"/>
<comment type="caution">
    <text evidence="1">The sequence shown here is derived from an EMBL/GenBank/DDBJ whole genome shotgun (WGS) entry which is preliminary data.</text>
</comment>
<organism evidence="1 2">
    <name type="scientific">Porphyromonas gingivalis F0570</name>
    <dbReference type="NCBI Taxonomy" id="1227271"/>
    <lineage>
        <taxon>Bacteria</taxon>
        <taxon>Pseudomonadati</taxon>
        <taxon>Bacteroidota</taxon>
        <taxon>Bacteroidia</taxon>
        <taxon>Bacteroidales</taxon>
        <taxon>Porphyromonadaceae</taxon>
        <taxon>Porphyromonas</taxon>
    </lineage>
</organism>
<reference evidence="1 2" key="1">
    <citation type="submission" date="2013-06" db="EMBL/GenBank/DDBJ databases">
        <authorList>
            <person name="Weinstock G."/>
            <person name="Sodergren E."/>
            <person name="Lobos E.A."/>
            <person name="Fulton L."/>
            <person name="Fulton R."/>
            <person name="Courtney L."/>
            <person name="Fronick C."/>
            <person name="O'Laughlin M."/>
            <person name="Godfrey J."/>
            <person name="Wilson R.M."/>
            <person name="Miner T."/>
            <person name="Farmer C."/>
            <person name="Delehaunty K."/>
            <person name="Cordes M."/>
            <person name="Minx P."/>
            <person name="Tomlinson C."/>
            <person name="Chen J."/>
            <person name="Wollam A."/>
            <person name="Pepin K.H."/>
            <person name="Bhonagiri V."/>
            <person name="Zhang X."/>
            <person name="Warren W."/>
            <person name="Mitreva M."/>
            <person name="Mardis E.R."/>
            <person name="Wilson R.K."/>
        </authorList>
    </citation>
    <scope>NUCLEOTIDE SEQUENCE [LARGE SCALE GENOMIC DNA]</scope>
    <source>
        <strain evidence="1 2">F0570</strain>
    </source>
</reference>
<dbReference type="EMBL" id="AWUW01000106">
    <property type="protein sequence ID" value="ERJ65305.1"/>
    <property type="molecule type" value="Genomic_DNA"/>
</dbReference>
<accession>A0A0E2LPH0</accession>
<evidence type="ECO:0000313" key="2">
    <source>
        <dbReference type="Proteomes" id="UP000016630"/>
    </source>
</evidence>
<sequence length="58" mass="6916">MFFRPVFLLGDLLFRKDGFLFFLYLRGVAIFMQACFENRKPILSGKREFSFVILSFLI</sequence>
<name>A0A0E2LPH0_PORGN</name>
<dbReference type="HOGENOM" id="CLU_211010_0_0_10"/>
<dbReference type="AlphaFoldDB" id="A0A0E2LPH0"/>
<evidence type="ECO:0000313" key="1">
    <source>
        <dbReference type="EMBL" id="ERJ65305.1"/>
    </source>
</evidence>
<dbReference type="Proteomes" id="UP000016630">
    <property type="component" value="Unassembled WGS sequence"/>
</dbReference>
<dbReference type="PATRIC" id="fig|1227271.3.peg.1268"/>